<dbReference type="GO" id="GO:0008757">
    <property type="term" value="F:S-adenosylmethionine-dependent methyltransferase activity"/>
    <property type="evidence" value="ECO:0007669"/>
    <property type="project" value="InterPro"/>
</dbReference>
<dbReference type="PANTHER" id="PTHR32183:SF6">
    <property type="entry name" value="CYSTEINE SULFINATE DESULFINASE_CYSTEINE DESULFURASE AND RELATED ENZYMES"/>
    <property type="match status" value="1"/>
</dbReference>
<proteinExistence type="predicted"/>
<dbReference type="PANTHER" id="PTHR32183">
    <property type="match status" value="1"/>
</dbReference>
<dbReference type="CDD" id="cd02440">
    <property type="entry name" value="AdoMet_MTases"/>
    <property type="match status" value="1"/>
</dbReference>
<gene>
    <name evidence="5" type="ORF">ETB97_001724</name>
</gene>
<name>A0A8H6A3G8_PETAA</name>
<evidence type="ECO:0000256" key="3">
    <source>
        <dbReference type="ARBA" id="ARBA00022679"/>
    </source>
</evidence>
<protein>
    <recommendedName>
        <fullName evidence="7">S-adenosyl-L-methionine-dependent methyltransferase</fullName>
    </recommendedName>
</protein>
<evidence type="ECO:0008006" key="7">
    <source>
        <dbReference type="Google" id="ProtNLM"/>
    </source>
</evidence>
<sequence>MTLPINQKASEGRSWIVNHFAERWVTANGLASALCARQLIPRDHKLTIHRKVQDHGAAWAALWDAQNNDMWDRGKPSPALIDLVEQREDLFQPLAADGRRKKVLVPGCGRGYDVVMLALHGFDAYGVEISATGVATAQSYASEELQKPQAYNFGKQRSRSASPGNVTFIEGDFFKTDWELNALKGGEALFDIIYDYTFLCALHPDMRRQWAARMAGLLRDDGYLVCLEFPLYKDPALLGPPWGLQGVHWDLLARGGDGVPNSGTAPEITEADQLSGRFKRVLYIKPARSYEVGQGTDMLSVYARK</sequence>
<organism evidence="5 6">
    <name type="scientific">Petromyces alliaceus</name>
    <name type="common">Aspergillus alliaceus</name>
    <dbReference type="NCBI Taxonomy" id="209559"/>
    <lineage>
        <taxon>Eukaryota</taxon>
        <taxon>Fungi</taxon>
        <taxon>Dikarya</taxon>
        <taxon>Ascomycota</taxon>
        <taxon>Pezizomycotina</taxon>
        <taxon>Eurotiomycetes</taxon>
        <taxon>Eurotiomycetidae</taxon>
        <taxon>Eurotiales</taxon>
        <taxon>Aspergillaceae</taxon>
        <taxon>Aspergillus</taxon>
        <taxon>Aspergillus subgen. Circumdati</taxon>
    </lineage>
</organism>
<keyword evidence="4" id="KW-0949">S-adenosyl-L-methionine</keyword>
<evidence type="ECO:0000256" key="1">
    <source>
        <dbReference type="ARBA" id="ARBA00022553"/>
    </source>
</evidence>
<dbReference type="InterPro" id="IPR008854">
    <property type="entry name" value="TPMT"/>
</dbReference>
<dbReference type="Gene3D" id="3.40.50.150">
    <property type="entry name" value="Vaccinia Virus protein VP39"/>
    <property type="match status" value="1"/>
</dbReference>
<dbReference type="SUPFAM" id="SSF53335">
    <property type="entry name" value="S-adenosyl-L-methionine-dependent methyltransferases"/>
    <property type="match status" value="1"/>
</dbReference>
<evidence type="ECO:0000313" key="6">
    <source>
        <dbReference type="Proteomes" id="UP000541154"/>
    </source>
</evidence>
<keyword evidence="6" id="KW-1185">Reference proteome</keyword>
<evidence type="ECO:0000256" key="2">
    <source>
        <dbReference type="ARBA" id="ARBA00022603"/>
    </source>
</evidence>
<reference evidence="5 6" key="1">
    <citation type="submission" date="2019-04" db="EMBL/GenBank/DDBJ databases">
        <title>Aspergillus burnettii sp. nov., novel species from soil in southeast Queensland.</title>
        <authorList>
            <person name="Gilchrist C.L.M."/>
            <person name="Pitt J.I."/>
            <person name="Lange L."/>
            <person name="Lacey H.J."/>
            <person name="Vuong D."/>
            <person name="Midgley D.J."/>
            <person name="Greenfield P."/>
            <person name="Bradbury M."/>
            <person name="Lacey E."/>
            <person name="Busk P.K."/>
            <person name="Pilgaard B."/>
            <person name="Chooi Y.H."/>
            <person name="Piggott A.M."/>
        </authorList>
    </citation>
    <scope>NUCLEOTIDE SEQUENCE [LARGE SCALE GENOMIC DNA]</scope>
    <source>
        <strain evidence="5 6">FRR 5400</strain>
    </source>
</reference>
<dbReference type="GO" id="GO:0032259">
    <property type="term" value="P:methylation"/>
    <property type="evidence" value="ECO:0007669"/>
    <property type="project" value="UniProtKB-KW"/>
</dbReference>
<accession>A0A8H6A3G8</accession>
<keyword evidence="3" id="KW-0808">Transferase</keyword>
<dbReference type="Pfam" id="PF05724">
    <property type="entry name" value="TPMT"/>
    <property type="match status" value="1"/>
</dbReference>
<keyword evidence="1" id="KW-0597">Phosphoprotein</keyword>
<comment type="caution">
    <text evidence="5">The sequence shown here is derived from an EMBL/GenBank/DDBJ whole genome shotgun (WGS) entry which is preliminary data.</text>
</comment>
<dbReference type="EMBL" id="SPNV01000134">
    <property type="protein sequence ID" value="KAF5860304.1"/>
    <property type="molecule type" value="Genomic_DNA"/>
</dbReference>
<dbReference type="PROSITE" id="PS51585">
    <property type="entry name" value="SAM_MT_TPMT"/>
    <property type="match status" value="1"/>
</dbReference>
<dbReference type="Proteomes" id="UP000541154">
    <property type="component" value="Unassembled WGS sequence"/>
</dbReference>
<dbReference type="AlphaFoldDB" id="A0A8H6A3G8"/>
<keyword evidence="2" id="KW-0489">Methyltransferase</keyword>
<dbReference type="InterPro" id="IPR029063">
    <property type="entry name" value="SAM-dependent_MTases_sf"/>
</dbReference>
<evidence type="ECO:0000313" key="5">
    <source>
        <dbReference type="EMBL" id="KAF5860304.1"/>
    </source>
</evidence>
<evidence type="ECO:0000256" key="4">
    <source>
        <dbReference type="ARBA" id="ARBA00022691"/>
    </source>
</evidence>